<dbReference type="EMBL" id="CP003360">
    <property type="protein sequence ID" value="AFM26070.1"/>
    <property type="molecule type" value="Genomic_DNA"/>
</dbReference>
<dbReference type="PANTHER" id="PTHR11527">
    <property type="entry name" value="HEAT-SHOCK PROTEIN 20 FAMILY MEMBER"/>
    <property type="match status" value="1"/>
</dbReference>
<dbReference type="Gene3D" id="2.60.40.790">
    <property type="match status" value="1"/>
</dbReference>
<keyword evidence="4" id="KW-0346">Stress response</keyword>
<sequence>MFDLIPWRQRDAGMAPERSAVDLWREMDNLFDRFFGDMPWPGRSTTRQFAPALDVLENDNEFVIKAELPGVDPKEVDINLTGNLLTIKGEKKDEREETREDFHRVERSYGSFSRSFQLPCEVLEDKIEAQYKNGVLDLRIPKAEGAKRKSVKIEVKQA</sequence>
<gene>
    <name evidence="4" type="ordered locus">Desti_3416</name>
</gene>
<dbReference type="Proteomes" id="UP000006055">
    <property type="component" value="Chromosome"/>
</dbReference>
<protein>
    <submittedName>
        <fullName evidence="4">Molecular chaperone (Small heat shock protein)</fullName>
    </submittedName>
</protein>
<evidence type="ECO:0000259" key="3">
    <source>
        <dbReference type="PROSITE" id="PS01031"/>
    </source>
</evidence>
<dbReference type="RefSeq" id="WP_014811204.1">
    <property type="nucleotide sequence ID" value="NC_018025.1"/>
</dbReference>
<dbReference type="eggNOG" id="COG0071">
    <property type="taxonomic scope" value="Bacteria"/>
</dbReference>
<proteinExistence type="inferred from homology"/>
<dbReference type="Pfam" id="PF00011">
    <property type="entry name" value="HSP20"/>
    <property type="match status" value="1"/>
</dbReference>
<dbReference type="STRING" id="706587.Desti_3416"/>
<dbReference type="PATRIC" id="fig|706587.4.peg.3885"/>
<dbReference type="SUPFAM" id="SSF49764">
    <property type="entry name" value="HSP20-like chaperones"/>
    <property type="match status" value="1"/>
</dbReference>
<feature type="domain" description="SHSP" evidence="3">
    <location>
        <begin position="44"/>
        <end position="156"/>
    </location>
</feature>
<dbReference type="InterPro" id="IPR008978">
    <property type="entry name" value="HSP20-like_chaperone"/>
</dbReference>
<evidence type="ECO:0000313" key="5">
    <source>
        <dbReference type="Proteomes" id="UP000006055"/>
    </source>
</evidence>
<dbReference type="CDD" id="cd06464">
    <property type="entry name" value="ACD_sHsps-like"/>
    <property type="match status" value="1"/>
</dbReference>
<dbReference type="InterPro" id="IPR031107">
    <property type="entry name" value="Small_HSP"/>
</dbReference>
<dbReference type="AlphaFoldDB" id="I4C929"/>
<accession>I4C929</accession>
<dbReference type="InterPro" id="IPR002068">
    <property type="entry name" value="A-crystallin/Hsp20_dom"/>
</dbReference>
<keyword evidence="5" id="KW-1185">Reference proteome</keyword>
<organism evidence="4 5">
    <name type="scientific">Desulfomonile tiedjei (strain ATCC 49306 / DSM 6799 / DCB-1)</name>
    <dbReference type="NCBI Taxonomy" id="706587"/>
    <lineage>
        <taxon>Bacteria</taxon>
        <taxon>Pseudomonadati</taxon>
        <taxon>Thermodesulfobacteriota</taxon>
        <taxon>Desulfomonilia</taxon>
        <taxon>Desulfomonilales</taxon>
        <taxon>Desulfomonilaceae</taxon>
        <taxon>Desulfomonile</taxon>
    </lineage>
</organism>
<evidence type="ECO:0000256" key="1">
    <source>
        <dbReference type="PROSITE-ProRule" id="PRU00285"/>
    </source>
</evidence>
<reference evidence="5" key="1">
    <citation type="submission" date="2012-06" db="EMBL/GenBank/DDBJ databases">
        <title>Complete sequence of chromosome of Desulfomonile tiedjei DSM 6799.</title>
        <authorList>
            <person name="Lucas S."/>
            <person name="Copeland A."/>
            <person name="Lapidus A."/>
            <person name="Glavina del Rio T."/>
            <person name="Dalin E."/>
            <person name="Tice H."/>
            <person name="Bruce D."/>
            <person name="Goodwin L."/>
            <person name="Pitluck S."/>
            <person name="Peters L."/>
            <person name="Ovchinnikova G."/>
            <person name="Zeytun A."/>
            <person name="Lu M."/>
            <person name="Kyrpides N."/>
            <person name="Mavromatis K."/>
            <person name="Ivanova N."/>
            <person name="Brettin T."/>
            <person name="Detter J.C."/>
            <person name="Han C."/>
            <person name="Larimer F."/>
            <person name="Land M."/>
            <person name="Hauser L."/>
            <person name="Markowitz V."/>
            <person name="Cheng J.-F."/>
            <person name="Hugenholtz P."/>
            <person name="Woyke T."/>
            <person name="Wu D."/>
            <person name="Spring S."/>
            <person name="Schroeder M."/>
            <person name="Brambilla E."/>
            <person name="Klenk H.-P."/>
            <person name="Eisen J.A."/>
        </authorList>
    </citation>
    <scope>NUCLEOTIDE SEQUENCE [LARGE SCALE GENOMIC DNA]</scope>
    <source>
        <strain evidence="5">ATCC 49306 / DSM 6799 / DCB-1</strain>
    </source>
</reference>
<evidence type="ECO:0000313" key="4">
    <source>
        <dbReference type="EMBL" id="AFM26070.1"/>
    </source>
</evidence>
<comment type="similarity">
    <text evidence="1 2">Belongs to the small heat shock protein (HSP20) family.</text>
</comment>
<dbReference type="PROSITE" id="PS01031">
    <property type="entry name" value="SHSP"/>
    <property type="match status" value="1"/>
</dbReference>
<dbReference type="KEGG" id="dti:Desti_3416"/>
<dbReference type="HOGENOM" id="CLU_046737_9_0_7"/>
<evidence type="ECO:0000256" key="2">
    <source>
        <dbReference type="RuleBase" id="RU003616"/>
    </source>
</evidence>
<name>I4C929_DESTA</name>
<dbReference type="OrthoDB" id="9811615at2"/>